<dbReference type="InterPro" id="IPR044880">
    <property type="entry name" value="NCX_ion-bd_dom_sf"/>
</dbReference>
<feature type="transmembrane region" description="Helical" evidence="5">
    <location>
        <begin position="75"/>
        <end position="99"/>
    </location>
</feature>
<dbReference type="EMBL" id="FNZK01000009">
    <property type="protein sequence ID" value="SEJ50679.1"/>
    <property type="molecule type" value="Genomic_DNA"/>
</dbReference>
<dbReference type="PANTHER" id="PTHR10846">
    <property type="entry name" value="SODIUM/POTASSIUM/CALCIUM EXCHANGER"/>
    <property type="match status" value="1"/>
</dbReference>
<feature type="domain" description="Sodium/calcium exchanger membrane region" evidence="6">
    <location>
        <begin position="189"/>
        <end position="327"/>
    </location>
</feature>
<keyword evidence="8" id="KW-1185">Reference proteome</keyword>
<evidence type="ECO:0000256" key="4">
    <source>
        <dbReference type="ARBA" id="ARBA00023136"/>
    </source>
</evidence>
<dbReference type="Proteomes" id="UP000199662">
    <property type="component" value="Unassembled WGS sequence"/>
</dbReference>
<dbReference type="PANTHER" id="PTHR10846:SF8">
    <property type="entry name" value="INNER MEMBRANE PROTEIN YRBG"/>
    <property type="match status" value="1"/>
</dbReference>
<gene>
    <name evidence="7" type="ORF">SAMN05660742_10936</name>
</gene>
<feature type="transmembrane region" description="Helical" evidence="5">
    <location>
        <begin position="120"/>
        <end position="137"/>
    </location>
</feature>
<evidence type="ECO:0000256" key="2">
    <source>
        <dbReference type="ARBA" id="ARBA00022692"/>
    </source>
</evidence>
<organism evidence="7 8">
    <name type="scientific">Propionispira arboris</name>
    <dbReference type="NCBI Taxonomy" id="84035"/>
    <lineage>
        <taxon>Bacteria</taxon>
        <taxon>Bacillati</taxon>
        <taxon>Bacillota</taxon>
        <taxon>Negativicutes</taxon>
        <taxon>Selenomonadales</taxon>
        <taxon>Selenomonadaceae</taxon>
        <taxon>Propionispira</taxon>
    </lineage>
</organism>
<proteinExistence type="predicted"/>
<feature type="transmembrane region" description="Helical" evidence="5">
    <location>
        <begin position="6"/>
        <end position="26"/>
    </location>
</feature>
<feature type="transmembrane region" description="Helical" evidence="5">
    <location>
        <begin position="312"/>
        <end position="328"/>
    </location>
</feature>
<name>A0A1H6ZB68_9FIRM</name>
<feature type="transmembrane region" description="Helical" evidence="5">
    <location>
        <begin position="143"/>
        <end position="160"/>
    </location>
</feature>
<feature type="transmembrane region" description="Helical" evidence="5">
    <location>
        <begin position="38"/>
        <end position="63"/>
    </location>
</feature>
<evidence type="ECO:0000313" key="7">
    <source>
        <dbReference type="EMBL" id="SEJ50679.1"/>
    </source>
</evidence>
<dbReference type="GO" id="GO:0006874">
    <property type="term" value="P:intracellular calcium ion homeostasis"/>
    <property type="evidence" value="ECO:0007669"/>
    <property type="project" value="TreeGrafter"/>
</dbReference>
<keyword evidence="4 5" id="KW-0472">Membrane</keyword>
<evidence type="ECO:0000256" key="1">
    <source>
        <dbReference type="ARBA" id="ARBA00004141"/>
    </source>
</evidence>
<keyword evidence="3 5" id="KW-1133">Transmembrane helix</keyword>
<feature type="transmembrane region" description="Helical" evidence="5">
    <location>
        <begin position="219"/>
        <end position="245"/>
    </location>
</feature>
<dbReference type="GO" id="GO:0005262">
    <property type="term" value="F:calcium channel activity"/>
    <property type="evidence" value="ECO:0007669"/>
    <property type="project" value="TreeGrafter"/>
</dbReference>
<dbReference type="Gene3D" id="1.20.1420.30">
    <property type="entry name" value="NCX, central ion-binding region"/>
    <property type="match status" value="1"/>
</dbReference>
<dbReference type="AlphaFoldDB" id="A0A1H6ZB68"/>
<sequence length="334" mass="37585">MFSTYLLLIICIIIIYYSCELFVNAIEWVGVKFNVSQCAVGTILAAIGTALPESVVTFVAVAFNSSSQQKDIGIGAALGGPLVLGTIAYAVVGFSIIYYRKKRKSGMKMDIDRKNLSRDQLWFISIFFFKVLLGLLVFSIKPLMAFLFLIAYGFYFFREMRAECVEECLRLNPLKFQPKKQEPSTFLVLAQTIFALILIFSSSHLFVKNLELISSYWEISPLIVSLLLSPIATELPEILNAVIWVKQGKETLALGNISGSMMIQATVPSAFGIFFTPWLFDAHLLWAGIVTLIAVSYLLITLKRNKFNPVHLVYSVLFYLLFAMIFLLKSPPTW</sequence>
<feature type="domain" description="Sodium/calcium exchanger membrane region" evidence="6">
    <location>
        <begin position="5"/>
        <end position="157"/>
    </location>
</feature>
<feature type="transmembrane region" description="Helical" evidence="5">
    <location>
        <begin position="284"/>
        <end position="300"/>
    </location>
</feature>
<reference evidence="7 8" key="1">
    <citation type="submission" date="2016-10" db="EMBL/GenBank/DDBJ databases">
        <authorList>
            <person name="de Groot N.N."/>
        </authorList>
    </citation>
    <scope>NUCLEOTIDE SEQUENCE [LARGE SCALE GENOMIC DNA]</scope>
    <source>
        <strain evidence="7 8">DSM 2179</strain>
    </source>
</reference>
<dbReference type="GO" id="GO:0008273">
    <property type="term" value="F:calcium, potassium:sodium antiporter activity"/>
    <property type="evidence" value="ECO:0007669"/>
    <property type="project" value="TreeGrafter"/>
</dbReference>
<dbReference type="Pfam" id="PF01699">
    <property type="entry name" value="Na_Ca_ex"/>
    <property type="match status" value="2"/>
</dbReference>
<evidence type="ECO:0000256" key="3">
    <source>
        <dbReference type="ARBA" id="ARBA00022989"/>
    </source>
</evidence>
<dbReference type="InterPro" id="IPR004481">
    <property type="entry name" value="K/Na/Ca-exchanger"/>
</dbReference>
<evidence type="ECO:0000313" key="8">
    <source>
        <dbReference type="Proteomes" id="UP000199662"/>
    </source>
</evidence>
<dbReference type="RefSeq" id="WP_091831390.1">
    <property type="nucleotide sequence ID" value="NZ_FNZK01000009.1"/>
</dbReference>
<dbReference type="STRING" id="84035.SAMN05660742_10936"/>
<feature type="transmembrane region" description="Helical" evidence="5">
    <location>
        <begin position="257"/>
        <end position="278"/>
    </location>
</feature>
<protein>
    <submittedName>
        <fullName evidence="7">Cation:H+ antiporter</fullName>
    </submittedName>
</protein>
<dbReference type="InterPro" id="IPR004837">
    <property type="entry name" value="NaCa_Exmemb"/>
</dbReference>
<comment type="subcellular location">
    <subcellularLocation>
        <location evidence="1">Membrane</location>
        <topology evidence="1">Multi-pass membrane protein</topology>
    </subcellularLocation>
</comment>
<evidence type="ECO:0000256" key="5">
    <source>
        <dbReference type="SAM" id="Phobius"/>
    </source>
</evidence>
<feature type="transmembrane region" description="Helical" evidence="5">
    <location>
        <begin position="185"/>
        <end position="207"/>
    </location>
</feature>
<dbReference type="GO" id="GO:0005886">
    <property type="term" value="C:plasma membrane"/>
    <property type="evidence" value="ECO:0007669"/>
    <property type="project" value="TreeGrafter"/>
</dbReference>
<evidence type="ECO:0000259" key="6">
    <source>
        <dbReference type="Pfam" id="PF01699"/>
    </source>
</evidence>
<accession>A0A1H6ZB68</accession>
<keyword evidence="2 5" id="KW-0812">Transmembrane</keyword>